<dbReference type="GO" id="GO:0003677">
    <property type="term" value="F:DNA binding"/>
    <property type="evidence" value="ECO:0007669"/>
    <property type="project" value="UniProtKB-KW"/>
</dbReference>
<accession>G9YQV6</accession>
<keyword evidence="2" id="KW-0680">Restriction system</keyword>
<evidence type="ECO:0000256" key="1">
    <source>
        <dbReference type="ARBA" id="ARBA00010923"/>
    </source>
</evidence>
<dbReference type="PANTHER" id="PTHR30408:SF12">
    <property type="entry name" value="TYPE I RESTRICTION ENZYME MJAVIII SPECIFICITY SUBUNIT"/>
    <property type="match status" value="1"/>
</dbReference>
<evidence type="ECO:0000313" key="5">
    <source>
        <dbReference type="EMBL" id="EHM50788.1"/>
    </source>
</evidence>
<comment type="similarity">
    <text evidence="1">Belongs to the type-I restriction system S methylase family.</text>
</comment>
<sequence length="83" mass="9521">MTSDFCYYLTVFLSDKIKQNATGLIEGIDRGTVLNQTVFLPPLHEQKKIASFFSKLDFALSSQERLLDKIMSVRMGLMQQLFI</sequence>
<dbReference type="InterPro" id="IPR000055">
    <property type="entry name" value="Restrct_endonuc_typeI_TRD"/>
</dbReference>
<dbReference type="EMBL" id="AGCK01000143">
    <property type="protein sequence ID" value="EHM50788.1"/>
    <property type="molecule type" value="Genomic_DNA"/>
</dbReference>
<dbReference type="PANTHER" id="PTHR30408">
    <property type="entry name" value="TYPE-1 RESTRICTION ENZYME ECOKI SPECIFICITY PROTEIN"/>
    <property type="match status" value="1"/>
</dbReference>
<dbReference type="Proteomes" id="UP000004459">
    <property type="component" value="Unassembled WGS sequence"/>
</dbReference>
<dbReference type="SUPFAM" id="SSF116734">
    <property type="entry name" value="DNA methylase specificity domain"/>
    <property type="match status" value="1"/>
</dbReference>
<gene>
    <name evidence="5" type="ORF">HMPREF0372_01899</name>
</gene>
<evidence type="ECO:0000256" key="3">
    <source>
        <dbReference type="ARBA" id="ARBA00023125"/>
    </source>
</evidence>
<protein>
    <recommendedName>
        <fullName evidence="4">Type I restriction modification DNA specificity domain-containing protein</fullName>
    </recommendedName>
</protein>
<dbReference type="InterPro" id="IPR052021">
    <property type="entry name" value="Type-I_RS_S_subunit"/>
</dbReference>
<feature type="domain" description="Type I restriction modification DNA specificity" evidence="4">
    <location>
        <begin position="4"/>
        <end position="68"/>
    </location>
</feature>
<reference evidence="5 6" key="1">
    <citation type="submission" date="2011-08" db="EMBL/GenBank/DDBJ databases">
        <authorList>
            <person name="Weinstock G."/>
            <person name="Sodergren E."/>
            <person name="Clifton S."/>
            <person name="Fulton L."/>
            <person name="Fulton B."/>
            <person name="Courtney L."/>
            <person name="Fronick C."/>
            <person name="Harrison M."/>
            <person name="Strong C."/>
            <person name="Farmer C."/>
            <person name="Delahaunty K."/>
            <person name="Markovic C."/>
            <person name="Hall O."/>
            <person name="Minx P."/>
            <person name="Tomlinson C."/>
            <person name="Mitreva M."/>
            <person name="Hou S."/>
            <person name="Chen J."/>
            <person name="Wollam A."/>
            <person name="Pepin K.H."/>
            <person name="Johnson M."/>
            <person name="Bhonagiri V."/>
            <person name="Zhang X."/>
            <person name="Suruliraj S."/>
            <person name="Warren W."/>
            <person name="Chinwalla A."/>
            <person name="Mardis E.R."/>
            <person name="Wilson R.K."/>
        </authorList>
    </citation>
    <scope>NUCLEOTIDE SEQUENCE [LARGE SCALE GENOMIC DNA]</scope>
    <source>
        <strain evidence="5 6">ATCC 29863</strain>
    </source>
</reference>
<evidence type="ECO:0000256" key="2">
    <source>
        <dbReference type="ARBA" id="ARBA00022747"/>
    </source>
</evidence>
<evidence type="ECO:0000259" key="4">
    <source>
        <dbReference type="Pfam" id="PF01420"/>
    </source>
</evidence>
<dbReference type="InterPro" id="IPR044946">
    <property type="entry name" value="Restrct_endonuc_typeI_TRD_sf"/>
</dbReference>
<name>G9YQV6_FLAPL</name>
<dbReference type="PATRIC" id="fig|411475.3.peg.1646"/>
<evidence type="ECO:0000313" key="6">
    <source>
        <dbReference type="Proteomes" id="UP000004459"/>
    </source>
</evidence>
<dbReference type="Gene3D" id="3.90.220.20">
    <property type="entry name" value="DNA methylase specificity domains"/>
    <property type="match status" value="1"/>
</dbReference>
<dbReference type="AlphaFoldDB" id="G9YQV6"/>
<comment type="caution">
    <text evidence="5">The sequence shown here is derived from an EMBL/GenBank/DDBJ whole genome shotgun (WGS) entry which is preliminary data.</text>
</comment>
<keyword evidence="3" id="KW-0238">DNA-binding</keyword>
<dbReference type="Pfam" id="PF01420">
    <property type="entry name" value="Methylase_S"/>
    <property type="match status" value="1"/>
</dbReference>
<proteinExistence type="inferred from homology"/>
<dbReference type="HOGENOM" id="CLU_2537612_0_0_9"/>
<dbReference type="GO" id="GO:0009307">
    <property type="term" value="P:DNA restriction-modification system"/>
    <property type="evidence" value="ECO:0007669"/>
    <property type="project" value="UniProtKB-KW"/>
</dbReference>
<organism evidence="5 6">
    <name type="scientific">Flavonifractor plautii ATCC 29863</name>
    <dbReference type="NCBI Taxonomy" id="411475"/>
    <lineage>
        <taxon>Bacteria</taxon>
        <taxon>Bacillati</taxon>
        <taxon>Bacillota</taxon>
        <taxon>Clostridia</taxon>
        <taxon>Eubacteriales</taxon>
        <taxon>Oscillospiraceae</taxon>
        <taxon>Flavonifractor</taxon>
    </lineage>
</organism>
<dbReference type="Gene3D" id="1.10.287.1120">
    <property type="entry name" value="Bipartite methylase S protein"/>
    <property type="match status" value="1"/>
</dbReference>